<proteinExistence type="inferred from homology"/>
<dbReference type="EMBL" id="BMAT01010409">
    <property type="protein sequence ID" value="GFS26330.1"/>
    <property type="molecule type" value="Genomic_DNA"/>
</dbReference>
<evidence type="ECO:0000313" key="8">
    <source>
        <dbReference type="EMBL" id="GFS26330.1"/>
    </source>
</evidence>
<evidence type="ECO:0000259" key="6">
    <source>
        <dbReference type="Pfam" id="PF05199"/>
    </source>
</evidence>
<dbReference type="SUPFAM" id="SSF54373">
    <property type="entry name" value="FAD-linked reductases, C-terminal domain"/>
    <property type="match status" value="1"/>
</dbReference>
<reference evidence="8 9" key="1">
    <citation type="journal article" date="2021" name="Elife">
        <title>Chloroplast acquisition without the gene transfer in kleptoplastic sea slugs, Plakobranchus ocellatus.</title>
        <authorList>
            <person name="Maeda T."/>
            <person name="Takahashi S."/>
            <person name="Yoshida T."/>
            <person name="Shimamura S."/>
            <person name="Takaki Y."/>
            <person name="Nagai Y."/>
            <person name="Toyoda A."/>
            <person name="Suzuki Y."/>
            <person name="Arimoto A."/>
            <person name="Ishii H."/>
            <person name="Satoh N."/>
            <person name="Nishiyama T."/>
            <person name="Hasebe M."/>
            <person name="Maruyama T."/>
            <person name="Minagawa J."/>
            <person name="Obokata J."/>
            <person name="Shigenobu S."/>
        </authorList>
    </citation>
    <scope>NUCLEOTIDE SEQUENCE [LARGE SCALE GENOMIC DNA]</scope>
</reference>
<dbReference type="Pfam" id="PF05199">
    <property type="entry name" value="GMC_oxred_C"/>
    <property type="match status" value="1"/>
</dbReference>
<dbReference type="GO" id="GO:0050660">
    <property type="term" value="F:flavin adenine dinucleotide binding"/>
    <property type="evidence" value="ECO:0007669"/>
    <property type="project" value="InterPro"/>
</dbReference>
<dbReference type="GO" id="GO:0003676">
    <property type="term" value="F:nucleic acid binding"/>
    <property type="evidence" value="ECO:0007669"/>
    <property type="project" value="InterPro"/>
</dbReference>
<feature type="domain" description="Mos1 transposase HTH" evidence="7">
    <location>
        <begin position="6"/>
        <end position="51"/>
    </location>
</feature>
<dbReference type="InterPro" id="IPR000172">
    <property type="entry name" value="GMC_OxRdtase_N"/>
</dbReference>
<dbReference type="GO" id="GO:0016614">
    <property type="term" value="F:oxidoreductase activity, acting on CH-OH group of donors"/>
    <property type="evidence" value="ECO:0007669"/>
    <property type="project" value="InterPro"/>
</dbReference>
<organism evidence="8 9">
    <name type="scientific">Elysia marginata</name>
    <dbReference type="NCBI Taxonomy" id="1093978"/>
    <lineage>
        <taxon>Eukaryota</taxon>
        <taxon>Metazoa</taxon>
        <taxon>Spiralia</taxon>
        <taxon>Lophotrochozoa</taxon>
        <taxon>Mollusca</taxon>
        <taxon>Gastropoda</taxon>
        <taxon>Heterobranchia</taxon>
        <taxon>Euthyneura</taxon>
        <taxon>Panpulmonata</taxon>
        <taxon>Sacoglossa</taxon>
        <taxon>Placobranchoidea</taxon>
        <taxon>Plakobranchidae</taxon>
        <taxon>Elysia</taxon>
    </lineage>
</organism>
<dbReference type="Pfam" id="PF17906">
    <property type="entry name" value="HTH_48"/>
    <property type="match status" value="1"/>
</dbReference>
<keyword evidence="4" id="KW-0274">FAD</keyword>
<dbReference type="InterPro" id="IPR036397">
    <property type="entry name" value="RNaseH_sf"/>
</dbReference>
<dbReference type="InterPro" id="IPR036188">
    <property type="entry name" value="FAD/NAD-bd_sf"/>
</dbReference>
<dbReference type="InterPro" id="IPR012132">
    <property type="entry name" value="GMC_OxRdtase"/>
</dbReference>
<dbReference type="Proteomes" id="UP000762676">
    <property type="component" value="Unassembled WGS sequence"/>
</dbReference>
<feature type="domain" description="Glucose-methanol-choline oxidoreductase C-terminal" evidence="6">
    <location>
        <begin position="657"/>
        <end position="799"/>
    </location>
</feature>
<name>A0AAV4JXA9_9GAST</name>
<dbReference type="InterPro" id="IPR041426">
    <property type="entry name" value="Mos1_HTH"/>
</dbReference>
<comment type="similarity">
    <text evidence="2">Belongs to the GMC oxidoreductase family.</text>
</comment>
<dbReference type="AlphaFoldDB" id="A0AAV4JXA9"/>
<dbReference type="PANTHER" id="PTHR11552:SF147">
    <property type="entry name" value="CHOLINE DEHYDROGENASE, MITOCHONDRIAL"/>
    <property type="match status" value="1"/>
</dbReference>
<protein>
    <submittedName>
        <fullName evidence="8">Choline dehydrogenase, mitochondrial</fullName>
    </submittedName>
</protein>
<evidence type="ECO:0000256" key="3">
    <source>
        <dbReference type="ARBA" id="ARBA00022630"/>
    </source>
</evidence>
<dbReference type="Pfam" id="PF01359">
    <property type="entry name" value="Transposase_1"/>
    <property type="match status" value="1"/>
</dbReference>
<feature type="domain" description="Glucose-methanol-choline oxidoreductase N-terminal" evidence="5">
    <location>
        <begin position="328"/>
        <end position="549"/>
    </location>
</feature>
<gene>
    <name evidence="8" type="ORF">ElyMa_005210300</name>
</gene>
<sequence>MEAVEYRSVIKFLYLKGQNSTEIDQEMVQVYAEKCPNYSMVTHWVRKFKSGFLSVVDEHHEGRPSSEVTEKNVSTVETLIMQDRRITVKQLAFKTKISIGSVETILHDHLNLNKVSARWLPRLMTTDQKQERVNCCKHLLRQEANDALFFRRIVTMDETWIYQFDPEPKSASMQWRRPSSPPPKKAKVTQSSGKVMLSCFWDCDGIIMTNYMEKGKTVTGEYYSGLQKRLRSELARNRREKLRSGVLLLHDNAPAHRARQTVETAERCGFKILPYPPYSPELALSDFCLKKSIKGRRFEDITDAITAVEAWFQAQSDTFYSQGLLKRPFWPRGKVLGGSGSINGMAVVRGFKHDYDRWAKYTGDNTWDYAHVLNYFKKIEDMRIPELRDSKHHAKGGPLRVEYQSSSPLSYKMVEASEAMGYPASNDYNTGSTQGGIFRTQNNRADGKRLSASKAYIYPAMSRPNLHVAVNAHVQKVVIKDKQAVGVEIIKDGRKRVIGSKKEVILSAGSIGSAHILLLSGVGPQKQLKNLNIPVVANLPVGENLQDHIFFDMVASIEEPLSWRFSDYFTWWTMLRYQLFGTGIFNTPYVLENLGFKCIEPEALKKQWPDLELHILNLVLQSAVTRGFKLSEEMIAELSYRDASEYGFTCMPSLLRPESRGNITLVSTDPFDYPRISANYLDRQHDLDILVKGVDECKRLMTSKPMQAIGAKFLDTVPLKACKHHQFDSREYWACAIRQRALTIYHPVGTCKMGPQGDSTAVVDSKLRVQGVSGLRVVDASIMPWITSGNTHVPSIMIGEKAADMILGRPAPKPLEF</sequence>
<comment type="caution">
    <text evidence="8">The sequence shown here is derived from an EMBL/GenBank/DDBJ whole genome shotgun (WGS) entry which is preliminary data.</text>
</comment>
<keyword evidence="9" id="KW-1185">Reference proteome</keyword>
<accession>A0AAV4JXA9</accession>
<evidence type="ECO:0000259" key="7">
    <source>
        <dbReference type="Pfam" id="PF17906"/>
    </source>
</evidence>
<dbReference type="InterPro" id="IPR001888">
    <property type="entry name" value="Transposase_1"/>
</dbReference>
<dbReference type="InterPro" id="IPR007867">
    <property type="entry name" value="GMC_OxRtase_C"/>
</dbReference>
<dbReference type="Pfam" id="PF00732">
    <property type="entry name" value="GMC_oxred_N"/>
    <property type="match status" value="1"/>
</dbReference>
<evidence type="ECO:0000256" key="4">
    <source>
        <dbReference type="ARBA" id="ARBA00022827"/>
    </source>
</evidence>
<evidence type="ECO:0000259" key="5">
    <source>
        <dbReference type="Pfam" id="PF00732"/>
    </source>
</evidence>
<dbReference type="Gene3D" id="3.30.420.10">
    <property type="entry name" value="Ribonuclease H-like superfamily/Ribonuclease H"/>
    <property type="match status" value="1"/>
</dbReference>
<dbReference type="PANTHER" id="PTHR11552">
    <property type="entry name" value="GLUCOSE-METHANOL-CHOLINE GMC OXIDOREDUCTASE"/>
    <property type="match status" value="1"/>
</dbReference>
<evidence type="ECO:0000313" key="9">
    <source>
        <dbReference type="Proteomes" id="UP000762676"/>
    </source>
</evidence>
<dbReference type="Gene3D" id="3.50.50.60">
    <property type="entry name" value="FAD/NAD(P)-binding domain"/>
    <property type="match status" value="3"/>
</dbReference>
<comment type="cofactor">
    <cofactor evidence="1">
        <name>FAD</name>
        <dbReference type="ChEBI" id="CHEBI:57692"/>
    </cofactor>
</comment>
<dbReference type="Gene3D" id="1.10.10.1450">
    <property type="match status" value="1"/>
</dbReference>
<keyword evidence="3" id="KW-0285">Flavoprotein</keyword>
<dbReference type="SUPFAM" id="SSF51905">
    <property type="entry name" value="FAD/NAD(P)-binding domain"/>
    <property type="match status" value="1"/>
</dbReference>
<evidence type="ECO:0000256" key="2">
    <source>
        <dbReference type="ARBA" id="ARBA00010790"/>
    </source>
</evidence>
<evidence type="ECO:0000256" key="1">
    <source>
        <dbReference type="ARBA" id="ARBA00001974"/>
    </source>
</evidence>
<dbReference type="Gene3D" id="3.30.560.10">
    <property type="entry name" value="Glucose Oxidase, domain 3"/>
    <property type="match status" value="1"/>
</dbReference>